<name>A0A1E8FDN8_9ALTE</name>
<comment type="caution">
    <text evidence="1">The sequence shown here is derived from an EMBL/GenBank/DDBJ whole genome shotgun (WGS) entry which is preliminary data.</text>
</comment>
<reference evidence="1 2" key="1">
    <citation type="submission" date="2016-09" db="EMBL/GenBank/DDBJ databases">
        <title>Alteromonas lipolytica, a new species isolated from sea water.</title>
        <authorList>
            <person name="Wu Y.-H."/>
            <person name="Cheng H."/>
            <person name="Xu X.-W."/>
        </authorList>
    </citation>
    <scope>NUCLEOTIDE SEQUENCE [LARGE SCALE GENOMIC DNA]</scope>
    <source>
        <strain evidence="1 2">JW12</strain>
    </source>
</reference>
<evidence type="ECO:0000313" key="1">
    <source>
        <dbReference type="EMBL" id="OFI33876.1"/>
    </source>
</evidence>
<dbReference type="AlphaFoldDB" id="A0A1E8FDN8"/>
<protein>
    <submittedName>
        <fullName evidence="1">Uncharacterized protein</fullName>
    </submittedName>
</protein>
<keyword evidence="2" id="KW-1185">Reference proteome</keyword>
<proteinExistence type="predicted"/>
<organism evidence="1 2">
    <name type="scientific">Alteromonas lipolytica</name>
    <dbReference type="NCBI Taxonomy" id="1856405"/>
    <lineage>
        <taxon>Bacteria</taxon>
        <taxon>Pseudomonadati</taxon>
        <taxon>Pseudomonadota</taxon>
        <taxon>Gammaproteobacteria</taxon>
        <taxon>Alteromonadales</taxon>
        <taxon>Alteromonadaceae</taxon>
        <taxon>Alteromonas/Salinimonas group</taxon>
        <taxon>Alteromonas</taxon>
    </lineage>
</organism>
<accession>A0A1E8FDN8</accession>
<dbReference type="Proteomes" id="UP000176037">
    <property type="component" value="Unassembled WGS sequence"/>
</dbReference>
<sequence length="75" mass="8177">MKLNTGDKPLQVVHDHIAANTIVSVAPPTQGSRVQIIHKVRRGLAAHVFSAIRKRPATVYPEANATDPPDKNFLT</sequence>
<gene>
    <name evidence="1" type="ORF">BFC17_20125</name>
</gene>
<dbReference type="STRING" id="1856405.BFC17_20125"/>
<dbReference type="EMBL" id="MJIC01000014">
    <property type="protein sequence ID" value="OFI33876.1"/>
    <property type="molecule type" value="Genomic_DNA"/>
</dbReference>
<evidence type="ECO:0000313" key="2">
    <source>
        <dbReference type="Proteomes" id="UP000176037"/>
    </source>
</evidence>